<keyword evidence="3 6" id="KW-0808">Transferase</keyword>
<dbReference type="EMBL" id="QAYG01000001">
    <property type="protein sequence ID" value="PTW62473.1"/>
    <property type="molecule type" value="Genomic_DNA"/>
</dbReference>
<evidence type="ECO:0000256" key="5">
    <source>
        <dbReference type="ARBA" id="ARBA00022840"/>
    </source>
</evidence>
<dbReference type="GO" id="GO:0006015">
    <property type="term" value="P:5-phosphoribose 1-diphosphate biosynthetic process"/>
    <property type="evidence" value="ECO:0007669"/>
    <property type="project" value="UniProtKB-UniRule"/>
</dbReference>
<dbReference type="SMART" id="SM00072">
    <property type="entry name" value="GuKc"/>
    <property type="match status" value="1"/>
</dbReference>
<feature type="binding site" evidence="6">
    <location>
        <begin position="29"/>
        <end position="36"/>
    </location>
    <ligand>
        <name>ATP</name>
        <dbReference type="ChEBI" id="CHEBI:30616"/>
    </ligand>
</feature>
<name>A0A2T5VFF1_9HYPH</name>
<dbReference type="OrthoDB" id="341217at2"/>
<feature type="domain" description="Guanylate kinase/L-type calcium channel beta subunit" evidence="7">
    <location>
        <begin position="21"/>
        <end position="200"/>
    </location>
</feature>
<dbReference type="InterPro" id="IPR012699">
    <property type="entry name" value="PhnN"/>
</dbReference>
<evidence type="ECO:0000256" key="3">
    <source>
        <dbReference type="ARBA" id="ARBA00022679"/>
    </source>
</evidence>
<evidence type="ECO:0000256" key="1">
    <source>
        <dbReference type="ARBA" id="ARBA00000373"/>
    </source>
</evidence>
<dbReference type="GO" id="GO:0005524">
    <property type="term" value="F:ATP binding"/>
    <property type="evidence" value="ECO:0007669"/>
    <property type="project" value="UniProtKB-KW"/>
</dbReference>
<dbReference type="GO" id="GO:0033863">
    <property type="term" value="F:ribose 1,5-bisphosphate phosphokinase activity"/>
    <property type="evidence" value="ECO:0007669"/>
    <property type="project" value="UniProtKB-UniRule"/>
</dbReference>
<evidence type="ECO:0000313" key="9">
    <source>
        <dbReference type="Proteomes" id="UP000244081"/>
    </source>
</evidence>
<evidence type="ECO:0000256" key="2">
    <source>
        <dbReference type="ARBA" id="ARBA00005069"/>
    </source>
</evidence>
<dbReference type="InterPro" id="IPR008145">
    <property type="entry name" value="GK/Ca_channel_bsu"/>
</dbReference>
<dbReference type="UniPathway" id="UPA00087">
    <property type="reaction ID" value="UER00175"/>
</dbReference>
<comment type="catalytic activity">
    <reaction evidence="1 6">
        <text>alpha-D-ribose 1,5-bisphosphate + ATP = 5-phospho-alpha-D-ribose 1-diphosphate + ADP</text>
        <dbReference type="Rhea" id="RHEA:20109"/>
        <dbReference type="ChEBI" id="CHEBI:30616"/>
        <dbReference type="ChEBI" id="CHEBI:58017"/>
        <dbReference type="ChEBI" id="CHEBI:68688"/>
        <dbReference type="ChEBI" id="CHEBI:456216"/>
        <dbReference type="EC" id="2.7.4.23"/>
    </reaction>
</comment>
<dbReference type="EC" id="2.7.4.23" evidence="6"/>
<dbReference type="NCBIfam" id="TIGR02322">
    <property type="entry name" value="phosphon_PhnN"/>
    <property type="match status" value="1"/>
</dbReference>
<reference evidence="8 9" key="1">
    <citation type="submission" date="2018-04" db="EMBL/GenBank/DDBJ databases">
        <title>Genomic Encyclopedia of Archaeal and Bacterial Type Strains, Phase II (KMG-II): from individual species to whole genera.</title>
        <authorList>
            <person name="Goeker M."/>
        </authorList>
    </citation>
    <scope>NUCLEOTIDE SEQUENCE [LARGE SCALE GENOMIC DNA]</scope>
    <source>
        <strain evidence="8 9">DSM 23382</strain>
    </source>
</reference>
<organism evidence="8 9">
    <name type="scientific">Breoghania corrubedonensis</name>
    <dbReference type="NCBI Taxonomy" id="665038"/>
    <lineage>
        <taxon>Bacteria</taxon>
        <taxon>Pseudomonadati</taxon>
        <taxon>Pseudomonadota</taxon>
        <taxon>Alphaproteobacteria</taxon>
        <taxon>Hyphomicrobiales</taxon>
        <taxon>Stappiaceae</taxon>
        <taxon>Breoghania</taxon>
    </lineage>
</organism>
<dbReference type="Proteomes" id="UP000244081">
    <property type="component" value="Unassembled WGS sequence"/>
</dbReference>
<dbReference type="AlphaFoldDB" id="A0A2T5VFF1"/>
<keyword evidence="5 6" id="KW-0067">ATP-binding</keyword>
<comment type="function">
    <text evidence="6">Catalyzes the phosphorylation of ribose 1,5-bisphosphate to 5-phospho-D-ribosyl alpha-1-diphosphate (PRPP).</text>
</comment>
<keyword evidence="8" id="KW-0418">Kinase</keyword>
<dbReference type="HAMAP" id="MF_00836">
    <property type="entry name" value="PhnN"/>
    <property type="match status" value="1"/>
</dbReference>
<proteinExistence type="inferred from homology"/>
<sequence>MDSLKQDQEGQGSEVEAGAATGCFVAVVGPSGVGKDSLLAYAREKLSGDPRFVFVRRIVTRIADASLEDHDSLSPAEFDDARASGRFALAWRAHDLGYALPGDIRRDLAAGRTVIANISRASIEAARSEFAFCRIVSVTAPREVVARRLTARGRESAAEIEARLNRDQPCPSGRGVIEIDNSGELTDAGARLVAALEELTALQP</sequence>
<dbReference type="InterPro" id="IPR027417">
    <property type="entry name" value="P-loop_NTPase"/>
</dbReference>
<evidence type="ECO:0000256" key="6">
    <source>
        <dbReference type="HAMAP-Rule" id="MF_00836"/>
    </source>
</evidence>
<dbReference type="GO" id="GO:0019634">
    <property type="term" value="P:organic phosphonate metabolic process"/>
    <property type="evidence" value="ECO:0007669"/>
    <property type="project" value="UniProtKB-UniRule"/>
</dbReference>
<keyword evidence="4 6" id="KW-0547">Nucleotide-binding</keyword>
<dbReference type="SUPFAM" id="SSF52540">
    <property type="entry name" value="P-loop containing nucleoside triphosphate hydrolases"/>
    <property type="match status" value="1"/>
</dbReference>
<comment type="pathway">
    <text evidence="2 6">Metabolic intermediate biosynthesis; 5-phospho-alpha-D-ribose 1-diphosphate biosynthesis; 5-phospho-alpha-D-ribose 1-diphosphate from D-ribose 5-phosphate (route II): step 3/3.</text>
</comment>
<gene>
    <name evidence="6" type="primary">phnN</name>
    <name evidence="8" type="ORF">C8N35_101516</name>
</gene>
<evidence type="ECO:0000259" key="7">
    <source>
        <dbReference type="SMART" id="SM00072"/>
    </source>
</evidence>
<dbReference type="RefSeq" id="WP_107988040.1">
    <property type="nucleotide sequence ID" value="NZ_QAYG01000001.1"/>
</dbReference>
<keyword evidence="9" id="KW-1185">Reference proteome</keyword>
<comment type="similarity">
    <text evidence="6">Belongs to the ribose 1,5-bisphosphokinase family.</text>
</comment>
<protein>
    <recommendedName>
        <fullName evidence="6">Ribose 1,5-bisphosphate phosphokinase PhnN</fullName>
        <ecNumber evidence="6">2.7.4.23</ecNumber>
    </recommendedName>
    <alternativeName>
        <fullName evidence="6">Ribose 1,5-bisphosphokinase</fullName>
    </alternativeName>
</protein>
<accession>A0A2T5VFF1</accession>
<dbReference type="Gene3D" id="3.40.50.300">
    <property type="entry name" value="P-loop containing nucleotide triphosphate hydrolases"/>
    <property type="match status" value="1"/>
</dbReference>
<comment type="caution">
    <text evidence="8">The sequence shown here is derived from an EMBL/GenBank/DDBJ whole genome shotgun (WGS) entry which is preliminary data.</text>
</comment>
<evidence type="ECO:0000313" key="8">
    <source>
        <dbReference type="EMBL" id="PTW62473.1"/>
    </source>
</evidence>
<evidence type="ECO:0000256" key="4">
    <source>
        <dbReference type="ARBA" id="ARBA00022741"/>
    </source>
</evidence>